<evidence type="ECO:0000256" key="4">
    <source>
        <dbReference type="ARBA" id="ARBA00022989"/>
    </source>
</evidence>
<feature type="transmembrane region" description="Helical" evidence="7">
    <location>
        <begin position="53"/>
        <end position="76"/>
    </location>
</feature>
<name>A0A6A6PAX8_9PEZI</name>
<organism evidence="9 10">
    <name type="scientific">Lineolata rhizophorae</name>
    <dbReference type="NCBI Taxonomy" id="578093"/>
    <lineage>
        <taxon>Eukaryota</taxon>
        <taxon>Fungi</taxon>
        <taxon>Dikarya</taxon>
        <taxon>Ascomycota</taxon>
        <taxon>Pezizomycotina</taxon>
        <taxon>Dothideomycetes</taxon>
        <taxon>Dothideomycetes incertae sedis</taxon>
        <taxon>Lineolatales</taxon>
        <taxon>Lineolataceae</taxon>
        <taxon>Lineolata</taxon>
    </lineage>
</organism>
<evidence type="ECO:0000256" key="1">
    <source>
        <dbReference type="ARBA" id="ARBA00004141"/>
    </source>
</evidence>
<accession>A0A6A6PAX8</accession>
<keyword evidence="10" id="KW-1185">Reference proteome</keyword>
<dbReference type="OrthoDB" id="8907274at2759"/>
<feature type="region of interest" description="Disordered" evidence="6">
    <location>
        <begin position="1"/>
        <end position="26"/>
    </location>
</feature>
<evidence type="ECO:0000256" key="5">
    <source>
        <dbReference type="ARBA" id="ARBA00023136"/>
    </source>
</evidence>
<protein>
    <submittedName>
        <fullName evidence="9">PAP2 superfamily-domain-containing protein</fullName>
    </submittedName>
</protein>
<dbReference type="GO" id="GO:0046839">
    <property type="term" value="P:phospholipid dephosphorylation"/>
    <property type="evidence" value="ECO:0007669"/>
    <property type="project" value="TreeGrafter"/>
</dbReference>
<comment type="subcellular location">
    <subcellularLocation>
        <location evidence="1">Membrane</location>
        <topology evidence="1">Multi-pass membrane protein</topology>
    </subcellularLocation>
</comment>
<dbReference type="FunFam" id="1.20.144.10:FF:000042">
    <property type="entry name" value="PAP2 domain protein"/>
    <property type="match status" value="1"/>
</dbReference>
<dbReference type="AlphaFoldDB" id="A0A6A6PAX8"/>
<evidence type="ECO:0000256" key="7">
    <source>
        <dbReference type="SAM" id="Phobius"/>
    </source>
</evidence>
<sequence length="459" mass="51154">MPLTRNTSFHRLGAHSSTSSSPLSSSARCGCRSLLFAPMVKLNTLQLPSKRLVLSYIIDWFVILYGSLHFVLLVGVPVPRAIAGVGGGVHYADPYYRPFSVIDLGISFPHQRNETVPPWLLVVLAMIIPGVTIFVVCLILLPGPTADKNTPKLLIWRRKFWEWNTGWMGLGLSLASAFFITESLKNLFGKPRPDMLSRCNPSLDRLNDPNIVVGGYGQDISNRWVLVTREICLQTDRQFLNDGFRSFPSGHSSFGWAGLLYLSLFLCSKFSIGIPFLHPTQYTQNPQYTAHEKKQVSTLPRFRSRSPPRSLGEIVIPRSLSSSTAGNDEREGRPRRERGTPSSSVVVPLRNRAAAPPIPHLVLAFIPVAVAAWISTTRYTDFRHRGIDIFVGIIIGSCTAWGAFRWYHLPIRRGAGWSWGARSRKRAFGIGVGEGNYVGTEGWGERAVEEGRSEEPLER</sequence>
<proteinExistence type="inferred from homology"/>
<dbReference type="Pfam" id="PF01569">
    <property type="entry name" value="PAP2"/>
    <property type="match status" value="1"/>
</dbReference>
<evidence type="ECO:0000256" key="6">
    <source>
        <dbReference type="SAM" id="MobiDB-lite"/>
    </source>
</evidence>
<feature type="region of interest" description="Disordered" evidence="6">
    <location>
        <begin position="321"/>
        <end position="345"/>
    </location>
</feature>
<feature type="transmembrane region" description="Helical" evidence="7">
    <location>
        <begin position="161"/>
        <end position="180"/>
    </location>
</feature>
<dbReference type="SUPFAM" id="SSF48317">
    <property type="entry name" value="Acid phosphatase/Vanadium-dependent haloperoxidase"/>
    <property type="match status" value="1"/>
</dbReference>
<feature type="transmembrane region" description="Helical" evidence="7">
    <location>
        <begin position="254"/>
        <end position="277"/>
    </location>
</feature>
<evidence type="ECO:0000256" key="3">
    <source>
        <dbReference type="ARBA" id="ARBA00022692"/>
    </source>
</evidence>
<dbReference type="GO" id="GO:0008195">
    <property type="term" value="F:phosphatidate phosphatase activity"/>
    <property type="evidence" value="ECO:0007669"/>
    <property type="project" value="TreeGrafter"/>
</dbReference>
<feature type="transmembrane region" description="Helical" evidence="7">
    <location>
        <begin position="119"/>
        <end position="141"/>
    </location>
</feature>
<feature type="domain" description="Phosphatidic acid phosphatase type 2/haloperoxidase" evidence="8">
    <location>
        <begin position="167"/>
        <end position="271"/>
    </location>
</feature>
<feature type="compositionally biased region" description="Basic and acidic residues" evidence="6">
    <location>
        <begin position="327"/>
        <end position="339"/>
    </location>
</feature>
<dbReference type="InterPro" id="IPR000326">
    <property type="entry name" value="PAP2/HPO"/>
</dbReference>
<keyword evidence="4 7" id="KW-1133">Transmembrane helix</keyword>
<keyword evidence="5 7" id="KW-0472">Membrane</keyword>
<dbReference type="Gene3D" id="1.20.144.10">
    <property type="entry name" value="Phosphatidic acid phosphatase type 2/haloperoxidase"/>
    <property type="match status" value="2"/>
</dbReference>
<evidence type="ECO:0000313" key="10">
    <source>
        <dbReference type="Proteomes" id="UP000799766"/>
    </source>
</evidence>
<reference evidence="9" key="1">
    <citation type="journal article" date="2020" name="Stud. Mycol.">
        <title>101 Dothideomycetes genomes: a test case for predicting lifestyles and emergence of pathogens.</title>
        <authorList>
            <person name="Haridas S."/>
            <person name="Albert R."/>
            <person name="Binder M."/>
            <person name="Bloem J."/>
            <person name="Labutti K."/>
            <person name="Salamov A."/>
            <person name="Andreopoulos B."/>
            <person name="Baker S."/>
            <person name="Barry K."/>
            <person name="Bills G."/>
            <person name="Bluhm B."/>
            <person name="Cannon C."/>
            <person name="Castanera R."/>
            <person name="Culley D."/>
            <person name="Daum C."/>
            <person name="Ezra D."/>
            <person name="Gonzalez J."/>
            <person name="Henrissat B."/>
            <person name="Kuo A."/>
            <person name="Liang C."/>
            <person name="Lipzen A."/>
            <person name="Lutzoni F."/>
            <person name="Magnuson J."/>
            <person name="Mondo S."/>
            <person name="Nolan M."/>
            <person name="Ohm R."/>
            <person name="Pangilinan J."/>
            <person name="Park H.-J."/>
            <person name="Ramirez L."/>
            <person name="Alfaro M."/>
            <person name="Sun H."/>
            <person name="Tritt A."/>
            <person name="Yoshinaga Y."/>
            <person name="Zwiers L.-H."/>
            <person name="Turgeon B."/>
            <person name="Goodwin S."/>
            <person name="Spatafora J."/>
            <person name="Crous P."/>
            <person name="Grigoriev I."/>
        </authorList>
    </citation>
    <scope>NUCLEOTIDE SEQUENCE</scope>
    <source>
        <strain evidence="9">ATCC 16933</strain>
    </source>
</reference>
<comment type="similarity">
    <text evidence="2">Belongs to the PA-phosphatase related phosphoesterase family.</text>
</comment>
<feature type="compositionally biased region" description="Low complexity" evidence="6">
    <location>
        <begin position="16"/>
        <end position="26"/>
    </location>
</feature>
<dbReference type="GO" id="GO:0016020">
    <property type="term" value="C:membrane"/>
    <property type="evidence" value="ECO:0007669"/>
    <property type="project" value="UniProtKB-SubCell"/>
</dbReference>
<dbReference type="Proteomes" id="UP000799766">
    <property type="component" value="Unassembled WGS sequence"/>
</dbReference>
<gene>
    <name evidence="9" type="ORF">BDY21DRAFT_413109</name>
</gene>
<evidence type="ECO:0000256" key="2">
    <source>
        <dbReference type="ARBA" id="ARBA00008816"/>
    </source>
</evidence>
<dbReference type="GO" id="GO:0006644">
    <property type="term" value="P:phospholipid metabolic process"/>
    <property type="evidence" value="ECO:0007669"/>
    <property type="project" value="InterPro"/>
</dbReference>
<evidence type="ECO:0000259" key="8">
    <source>
        <dbReference type="Pfam" id="PF01569"/>
    </source>
</evidence>
<evidence type="ECO:0000313" key="9">
    <source>
        <dbReference type="EMBL" id="KAF2460887.1"/>
    </source>
</evidence>
<dbReference type="PANTHER" id="PTHR10165:SF154">
    <property type="entry name" value="PAP2 DOMAIN PROTEIN (AFU_ORTHOLOGUE AFUA_1G09730)"/>
    <property type="match status" value="1"/>
</dbReference>
<dbReference type="InterPro" id="IPR043216">
    <property type="entry name" value="PAP-like"/>
</dbReference>
<dbReference type="PANTHER" id="PTHR10165">
    <property type="entry name" value="LIPID PHOSPHATE PHOSPHATASE"/>
    <property type="match status" value="1"/>
</dbReference>
<dbReference type="CDD" id="cd03390">
    <property type="entry name" value="PAP2_containing_1_like"/>
    <property type="match status" value="1"/>
</dbReference>
<feature type="transmembrane region" description="Helical" evidence="7">
    <location>
        <begin position="387"/>
        <end position="407"/>
    </location>
</feature>
<dbReference type="EMBL" id="MU001672">
    <property type="protein sequence ID" value="KAF2460887.1"/>
    <property type="molecule type" value="Genomic_DNA"/>
</dbReference>
<dbReference type="InterPro" id="IPR036938">
    <property type="entry name" value="PAP2/HPO_sf"/>
</dbReference>
<keyword evidence="3 7" id="KW-0812">Transmembrane</keyword>
<feature type="transmembrane region" description="Helical" evidence="7">
    <location>
        <begin position="358"/>
        <end position="375"/>
    </location>
</feature>